<evidence type="ECO:0000313" key="2">
    <source>
        <dbReference type="EMBL" id="EED36678.1"/>
    </source>
</evidence>
<dbReference type="HOGENOM" id="CLU_149778_2_0_6"/>
<keyword evidence="3" id="KW-1185">Reference proteome</keyword>
<name>B8KRG7_9GAMM</name>
<dbReference type="Proteomes" id="UP000004699">
    <property type="component" value="Unassembled WGS sequence"/>
</dbReference>
<dbReference type="AlphaFoldDB" id="B8KRG7"/>
<sequence>MIYPTGLKNSQQGFTFWGVALNLLVLGAVLILVLRITPTYMEYLTVKDVLNRAVQEFDPELETRSDLKLRIGKLLRTSQIYDFTLDDVDIIRERDILVINANYERRFPIIWIIDGVMKFEDLVIETPPAGS</sequence>
<feature type="transmembrane region" description="Helical" evidence="1">
    <location>
        <begin position="14"/>
        <end position="34"/>
    </location>
</feature>
<keyword evidence="1" id="KW-1133">Transmembrane helix</keyword>
<proteinExistence type="predicted"/>
<keyword evidence="1" id="KW-0812">Transmembrane</keyword>
<evidence type="ECO:0008006" key="4">
    <source>
        <dbReference type="Google" id="ProtNLM"/>
    </source>
</evidence>
<keyword evidence="1" id="KW-0472">Membrane</keyword>
<dbReference type="Pfam" id="PF16137">
    <property type="entry name" value="DUF4845"/>
    <property type="match status" value="1"/>
</dbReference>
<protein>
    <recommendedName>
        <fullName evidence="4">DUF4845 domain-containing protein</fullName>
    </recommendedName>
</protein>
<accession>B8KRG7</accession>
<dbReference type="OrthoDB" id="5734946at2"/>
<dbReference type="STRING" id="565045.NOR51B_2630"/>
<dbReference type="InterPro" id="IPR032314">
    <property type="entry name" value="DUF4845"/>
</dbReference>
<reference evidence="3" key="1">
    <citation type="journal article" date="2013" name="BMC Microbiol.">
        <title>Taxonomy and evolution of bacteriochlorophyll a-containing members of the OM60/NOR5 clade of marine gammaproteobacteria: description of Luminiphilus syltensis gen. nov., sp. nov., reclassification of Haliea rubra as Pseudohaliea rubra gen. nov., comb. nov., and emendation of Chromatocurvus halotolerans.</title>
        <authorList>
            <person name="Spring S."/>
            <person name="Riedel T."/>
            <person name="Sproer C."/>
            <person name="Yan S."/>
            <person name="Harder J."/>
            <person name="Fuchs B.M."/>
        </authorList>
    </citation>
    <scope>NUCLEOTIDE SEQUENCE [LARGE SCALE GENOMIC DNA]</scope>
    <source>
        <strain evidence="3">NOR51-B</strain>
    </source>
</reference>
<organism evidence="2 3">
    <name type="scientific">Luminiphilus syltensis NOR5-1B</name>
    <dbReference type="NCBI Taxonomy" id="565045"/>
    <lineage>
        <taxon>Bacteria</taxon>
        <taxon>Pseudomonadati</taxon>
        <taxon>Pseudomonadota</taxon>
        <taxon>Gammaproteobacteria</taxon>
        <taxon>Cellvibrionales</taxon>
        <taxon>Halieaceae</taxon>
        <taxon>Luminiphilus</taxon>
    </lineage>
</organism>
<dbReference type="RefSeq" id="WP_009021421.1">
    <property type="nucleotide sequence ID" value="NZ_DS999411.1"/>
</dbReference>
<evidence type="ECO:0000313" key="3">
    <source>
        <dbReference type="Proteomes" id="UP000004699"/>
    </source>
</evidence>
<gene>
    <name evidence="2" type="ORF">NOR51B_2630</name>
</gene>
<evidence type="ECO:0000256" key="1">
    <source>
        <dbReference type="SAM" id="Phobius"/>
    </source>
</evidence>
<dbReference type="EMBL" id="DS999411">
    <property type="protein sequence ID" value="EED36678.1"/>
    <property type="molecule type" value="Genomic_DNA"/>
</dbReference>